<keyword evidence="1" id="KW-0812">Transmembrane</keyword>
<dbReference type="OrthoDB" id="9813443at2"/>
<accession>I0IQH3</accession>
<dbReference type="HOGENOM" id="CLU_1376689_0_0_0"/>
<dbReference type="RefSeq" id="WP_014450006.1">
    <property type="nucleotide sequence ID" value="NC_017094.1"/>
</dbReference>
<dbReference type="AlphaFoldDB" id="I0IQH3"/>
<feature type="transmembrane region" description="Helical" evidence="1">
    <location>
        <begin position="17"/>
        <end position="34"/>
    </location>
</feature>
<dbReference type="Proteomes" id="UP000007382">
    <property type="component" value="Chromosome"/>
</dbReference>
<evidence type="ECO:0000256" key="1">
    <source>
        <dbReference type="SAM" id="Phobius"/>
    </source>
</evidence>
<dbReference type="KEGG" id="lfc:LFE_1844"/>
<keyword evidence="1" id="KW-0472">Membrane</keyword>
<proteinExistence type="predicted"/>
<keyword evidence="1" id="KW-1133">Transmembrane helix</keyword>
<name>I0IQH3_LEPFC</name>
<protein>
    <submittedName>
        <fullName evidence="2">Uncharacterized protein</fullName>
    </submittedName>
</protein>
<organism evidence="2 3">
    <name type="scientific">Leptospirillum ferrooxidans (strain C2-3)</name>
    <dbReference type="NCBI Taxonomy" id="1162668"/>
    <lineage>
        <taxon>Bacteria</taxon>
        <taxon>Pseudomonadati</taxon>
        <taxon>Nitrospirota</taxon>
        <taxon>Nitrospiria</taxon>
        <taxon>Nitrospirales</taxon>
        <taxon>Nitrospiraceae</taxon>
        <taxon>Leptospirillum</taxon>
    </lineage>
</organism>
<evidence type="ECO:0000313" key="3">
    <source>
        <dbReference type="Proteomes" id="UP000007382"/>
    </source>
</evidence>
<reference evidence="3" key="2">
    <citation type="submission" date="2012-03" db="EMBL/GenBank/DDBJ databases">
        <title>The complete genome sequence of the pioneer microbe on fresh volcanic deposit, Leptospirillum ferrooxidans strain C2-3.</title>
        <authorList>
            <person name="Fujimura R."/>
            <person name="Sato Y."/>
            <person name="Nishizawa T."/>
            <person name="Nanba K."/>
            <person name="Oshima K."/>
            <person name="Hattori M."/>
            <person name="Kamijo T."/>
            <person name="Ohta H."/>
        </authorList>
    </citation>
    <scope>NUCLEOTIDE SEQUENCE [LARGE SCALE GENOMIC DNA]</scope>
    <source>
        <strain evidence="3">C2-3</strain>
    </source>
</reference>
<keyword evidence="3" id="KW-1185">Reference proteome</keyword>
<dbReference type="EMBL" id="AP012342">
    <property type="protein sequence ID" value="BAM07522.1"/>
    <property type="molecule type" value="Genomic_DNA"/>
</dbReference>
<reference evidence="2 3" key="1">
    <citation type="journal article" date="2012" name="J. Bacteriol.">
        <title>Complete Genome Sequence of Leptospirillum ferrooxidans Strain C2-3, Isolated from a Fresh Volcanic Ash Deposit on the Island of Miyake, Japan.</title>
        <authorList>
            <person name="Fujimura R."/>
            <person name="Sato Y."/>
            <person name="Nishizawa T."/>
            <person name="Oshima K."/>
            <person name="Kim S.-W."/>
            <person name="Hattori M."/>
            <person name="Kamijo T."/>
            <person name="Ohta H."/>
        </authorList>
    </citation>
    <scope>NUCLEOTIDE SEQUENCE [LARGE SCALE GENOMIC DNA]</scope>
    <source>
        <strain evidence="2 3">C2-3</strain>
    </source>
</reference>
<sequence>MFDFLLAPFRKFKARDWIVILGGLFVGLAVSAMFKSMTLKETPPPAERPGGPITSTQAPLAFSTQKNGTYQDPNISLSAISLKSGTKNIHLQINVEFHPPAGTPYVEIGSYEPPTMVDGQGGLILGTFNPPPDHHFQNGDHMTSILTFPGEPASYPVTVTIFLAERIGGRFHMKSISLTGLQKNSSIPTKPLSVKKGSAS</sequence>
<dbReference type="PATRIC" id="fig|1162668.3.peg.2198"/>
<evidence type="ECO:0000313" key="2">
    <source>
        <dbReference type="EMBL" id="BAM07522.1"/>
    </source>
</evidence>
<dbReference type="STRING" id="1162668.LFE_1844"/>
<gene>
    <name evidence="2" type="ordered locus">LFE_1844</name>
</gene>